<dbReference type="Proteomes" id="UP000268233">
    <property type="component" value="Unassembled WGS sequence"/>
</dbReference>
<keyword evidence="2" id="KW-1185">Reference proteome</keyword>
<dbReference type="AlphaFoldDB" id="A0A495QQA7"/>
<evidence type="ECO:0000313" key="1">
    <source>
        <dbReference type="EMBL" id="RKS75164.1"/>
    </source>
</evidence>
<accession>A0A495QQA7</accession>
<evidence type="ECO:0000313" key="2">
    <source>
        <dbReference type="Proteomes" id="UP000268233"/>
    </source>
</evidence>
<comment type="caution">
    <text evidence="1">The sequence shown here is derived from an EMBL/GenBank/DDBJ whole genome shotgun (WGS) entry which is preliminary data.</text>
</comment>
<protein>
    <submittedName>
        <fullName evidence="1">Uncharacterized protein</fullName>
    </submittedName>
</protein>
<name>A0A495QQA7_9EURY</name>
<sequence>MHTRSTSHVTDTMSGVRSLVDITYHHFGIHAGHTAKTDCTAAIIACGM</sequence>
<dbReference type="EMBL" id="RBWW01000004">
    <property type="protein sequence ID" value="RKS75164.1"/>
    <property type="molecule type" value="Genomic_DNA"/>
</dbReference>
<proteinExistence type="predicted"/>
<gene>
    <name evidence="1" type="ORF">BDK61_4705</name>
</gene>
<organism evidence="1 2">
    <name type="scientific">Haloarcula quadrata</name>
    <dbReference type="NCBI Taxonomy" id="182779"/>
    <lineage>
        <taxon>Archaea</taxon>
        <taxon>Methanobacteriati</taxon>
        <taxon>Methanobacteriota</taxon>
        <taxon>Stenosarchaea group</taxon>
        <taxon>Halobacteria</taxon>
        <taxon>Halobacteriales</taxon>
        <taxon>Haloarculaceae</taxon>
        <taxon>Haloarcula</taxon>
    </lineage>
</organism>
<reference evidence="1 2" key="1">
    <citation type="submission" date="2018-10" db="EMBL/GenBank/DDBJ databases">
        <title>Genomic Encyclopedia of Archaeal and Bacterial Type Strains, Phase II (KMG-II): from individual species to whole genera.</title>
        <authorList>
            <person name="Goeker M."/>
        </authorList>
    </citation>
    <scope>NUCLEOTIDE SEQUENCE [LARGE SCALE GENOMIC DNA]</scope>
    <source>
        <strain evidence="1 2">DSM 11927</strain>
    </source>
</reference>